<accession>A0A5N5SJY1</accession>
<dbReference type="Proteomes" id="UP000326759">
    <property type="component" value="Unassembled WGS sequence"/>
</dbReference>
<dbReference type="EMBL" id="SEYY01024224">
    <property type="protein sequence ID" value="KAB7494287.1"/>
    <property type="molecule type" value="Genomic_DNA"/>
</dbReference>
<organism evidence="6 7">
    <name type="scientific">Armadillidium nasatum</name>
    <dbReference type="NCBI Taxonomy" id="96803"/>
    <lineage>
        <taxon>Eukaryota</taxon>
        <taxon>Metazoa</taxon>
        <taxon>Ecdysozoa</taxon>
        <taxon>Arthropoda</taxon>
        <taxon>Crustacea</taxon>
        <taxon>Multicrustacea</taxon>
        <taxon>Malacostraca</taxon>
        <taxon>Eumalacostraca</taxon>
        <taxon>Peracarida</taxon>
        <taxon>Isopoda</taxon>
        <taxon>Oniscidea</taxon>
        <taxon>Crinocheta</taxon>
        <taxon>Armadillidiidae</taxon>
        <taxon>Armadillidium</taxon>
    </lineage>
</organism>
<dbReference type="AlphaFoldDB" id="A0A5N5SJY1"/>
<evidence type="ECO:0000313" key="6">
    <source>
        <dbReference type="EMBL" id="KAB7494287.1"/>
    </source>
</evidence>
<dbReference type="PRINTS" id="PR00080">
    <property type="entry name" value="SDRFAMILY"/>
</dbReference>
<evidence type="ECO:0000256" key="3">
    <source>
        <dbReference type="ARBA" id="ARBA00023002"/>
    </source>
</evidence>
<evidence type="ECO:0000256" key="5">
    <source>
        <dbReference type="SAM" id="Phobius"/>
    </source>
</evidence>
<gene>
    <name evidence="6" type="ORF">Anas_12295</name>
</gene>
<protein>
    <submittedName>
        <fullName evidence="6">Very-long-chain 3-oxoacyl-CoA reductase</fullName>
    </submittedName>
</protein>
<name>A0A5N5SJY1_9CRUS</name>
<dbReference type="SUPFAM" id="SSF51735">
    <property type="entry name" value="NAD(P)-binding Rossmann-fold domains"/>
    <property type="match status" value="1"/>
</dbReference>
<dbReference type="OrthoDB" id="5545019at2759"/>
<dbReference type="GO" id="GO:0005783">
    <property type="term" value="C:endoplasmic reticulum"/>
    <property type="evidence" value="ECO:0007669"/>
    <property type="project" value="TreeGrafter"/>
</dbReference>
<feature type="transmembrane region" description="Helical" evidence="5">
    <location>
        <begin position="175"/>
        <end position="197"/>
    </location>
</feature>
<proteinExistence type="inferred from homology"/>
<evidence type="ECO:0000256" key="1">
    <source>
        <dbReference type="ARBA" id="ARBA00006484"/>
    </source>
</evidence>
<dbReference type="FunFam" id="3.40.50.720:FF:000137">
    <property type="entry name" value="Hydroxysteroid (17-beta) dehydrogenase 3"/>
    <property type="match status" value="1"/>
</dbReference>
<dbReference type="Pfam" id="PF00106">
    <property type="entry name" value="adh_short"/>
    <property type="match status" value="1"/>
</dbReference>
<keyword evidence="7" id="KW-1185">Reference proteome</keyword>
<comment type="similarity">
    <text evidence="1 4">Belongs to the short-chain dehydrogenases/reductases (SDR) family.</text>
</comment>
<comment type="caution">
    <text evidence="6">The sequence shown here is derived from an EMBL/GenBank/DDBJ whole genome shotgun (WGS) entry which is preliminary data.</text>
</comment>
<evidence type="ECO:0000313" key="7">
    <source>
        <dbReference type="Proteomes" id="UP000326759"/>
    </source>
</evidence>
<dbReference type="InterPro" id="IPR051019">
    <property type="entry name" value="VLCFA-Steroid_DH"/>
</dbReference>
<keyword evidence="5" id="KW-0472">Membrane</keyword>
<dbReference type="PRINTS" id="PR00081">
    <property type="entry name" value="GDHRDH"/>
</dbReference>
<dbReference type="GO" id="GO:0016491">
    <property type="term" value="F:oxidoreductase activity"/>
    <property type="evidence" value="ECO:0007669"/>
    <property type="project" value="UniProtKB-KW"/>
</dbReference>
<dbReference type="InterPro" id="IPR036291">
    <property type="entry name" value="NAD(P)-bd_dom_sf"/>
</dbReference>
<dbReference type="PANTHER" id="PTHR43899">
    <property type="entry name" value="RH59310P"/>
    <property type="match status" value="1"/>
</dbReference>
<evidence type="ECO:0000256" key="2">
    <source>
        <dbReference type="ARBA" id="ARBA00022857"/>
    </source>
</evidence>
<sequence length="328" mass="36994">MWELAGKVLVAAVAARSSWVVGKGLYTSYLGSWFGRSVKVKQLGRWAVITGATDGIGKAYAFEMARNNLNVVLISRSEERLRNVADEIASKYNVKAKTIQADFTERNIYNRIEDEISNLEIGVLVNNVGMTYDYPKEFTEVSEKLILDLFHCNILSVTMMTKIVLEKMQKRNKGLIVTLSSMGCLVPMPYLTLYGALKAYIVFFTKSLANENRSNNVIIQCHVPALVATKFSGFTKPNILVPTPMESVQSSMRTADIPVLIYRTMWFHVASQKTEVTLYLATVANFLNKWISESIMNTFANSFFGSFRSKAIARNKKMAKRETRVQQE</sequence>
<dbReference type="PANTHER" id="PTHR43899:SF13">
    <property type="entry name" value="RH59310P"/>
    <property type="match status" value="1"/>
</dbReference>
<evidence type="ECO:0000256" key="4">
    <source>
        <dbReference type="RuleBase" id="RU000363"/>
    </source>
</evidence>
<keyword evidence="2" id="KW-0521">NADP</keyword>
<dbReference type="Gene3D" id="3.40.50.720">
    <property type="entry name" value="NAD(P)-binding Rossmann-like Domain"/>
    <property type="match status" value="1"/>
</dbReference>
<keyword evidence="3" id="KW-0560">Oxidoreductase</keyword>
<dbReference type="CDD" id="cd05356">
    <property type="entry name" value="17beta-HSD1_like_SDR_c"/>
    <property type="match status" value="1"/>
</dbReference>
<dbReference type="InterPro" id="IPR002347">
    <property type="entry name" value="SDR_fam"/>
</dbReference>
<reference evidence="6 7" key="1">
    <citation type="journal article" date="2019" name="PLoS Biol.">
        <title>Sex chromosomes control vertical transmission of feminizing Wolbachia symbionts in an isopod.</title>
        <authorList>
            <person name="Becking T."/>
            <person name="Chebbi M.A."/>
            <person name="Giraud I."/>
            <person name="Moumen B."/>
            <person name="Laverre T."/>
            <person name="Caubet Y."/>
            <person name="Peccoud J."/>
            <person name="Gilbert C."/>
            <person name="Cordaux R."/>
        </authorList>
    </citation>
    <scope>NUCLEOTIDE SEQUENCE [LARGE SCALE GENOMIC DNA]</scope>
    <source>
        <strain evidence="6">ANa2</strain>
        <tissue evidence="6">Whole body excluding digestive tract and cuticle</tissue>
    </source>
</reference>
<keyword evidence="5" id="KW-1133">Transmembrane helix</keyword>
<keyword evidence="5" id="KW-0812">Transmembrane</keyword>